<comment type="similarity">
    <text evidence="1">Belongs to the sigma-70 factor family. ECF subfamily.</text>
</comment>
<keyword evidence="3" id="KW-0731">Sigma factor</keyword>
<dbReference type="RefSeq" id="WP_022041496.1">
    <property type="nucleotide sequence ID" value="NZ_CAXSSI010000025.1"/>
</dbReference>
<dbReference type="EMBL" id="JAUONL010000029">
    <property type="protein sequence ID" value="MDO6360119.1"/>
    <property type="molecule type" value="Genomic_DNA"/>
</dbReference>
<comment type="caution">
    <text evidence="9">The sequence shown here is derived from an EMBL/GenBank/DDBJ whole genome shotgun (WGS) entry which is preliminary data.</text>
</comment>
<dbReference type="EMBL" id="QSJD01000050">
    <property type="protein sequence ID" value="RHD42554.1"/>
    <property type="molecule type" value="Genomic_DNA"/>
</dbReference>
<evidence type="ECO:0000313" key="13">
    <source>
        <dbReference type="Proteomes" id="UP000427825"/>
    </source>
</evidence>
<keyword evidence="4" id="KW-0804">Transcription</keyword>
<protein>
    <submittedName>
        <fullName evidence="9">Sigma-70 family RNA polymerase sigma factor</fullName>
    </submittedName>
</protein>
<evidence type="ECO:0000256" key="4">
    <source>
        <dbReference type="ARBA" id="ARBA00023163"/>
    </source>
</evidence>
<proteinExistence type="inferred from homology"/>
<dbReference type="GO" id="GO:0016987">
    <property type="term" value="F:sigma factor activity"/>
    <property type="evidence" value="ECO:0007669"/>
    <property type="project" value="UniProtKB-KW"/>
</dbReference>
<dbReference type="PANTHER" id="PTHR43133">
    <property type="entry name" value="RNA POLYMERASE ECF-TYPE SIGMA FACTO"/>
    <property type="match status" value="1"/>
</dbReference>
<dbReference type="InterPro" id="IPR013325">
    <property type="entry name" value="RNA_pol_sigma_r2"/>
</dbReference>
<evidence type="ECO:0000259" key="6">
    <source>
        <dbReference type="Pfam" id="PF08281"/>
    </source>
</evidence>
<dbReference type="Proteomes" id="UP001170023">
    <property type="component" value="Unassembled WGS sequence"/>
</dbReference>
<dbReference type="SUPFAM" id="SSF88946">
    <property type="entry name" value="Sigma2 domain of RNA polymerase sigma factors"/>
    <property type="match status" value="1"/>
</dbReference>
<name>A0A413MKV6_9BACE</name>
<reference evidence="7 13" key="2">
    <citation type="journal article" date="2019" name="Nat. Med.">
        <title>A library of human gut bacterial isolates paired with longitudinal multiomics data enables mechanistic microbiome research.</title>
        <authorList>
            <person name="Poyet M."/>
            <person name="Groussin M."/>
            <person name="Gibbons S.M."/>
            <person name="Avila-Pacheco J."/>
            <person name="Jiang X."/>
            <person name="Kearney S.M."/>
            <person name="Perrotta A.R."/>
            <person name="Berdy B."/>
            <person name="Zhao S."/>
            <person name="Lieberman T.D."/>
            <person name="Swanson P.K."/>
            <person name="Smith M."/>
            <person name="Roesemann S."/>
            <person name="Alexander J.E."/>
            <person name="Rich S.A."/>
            <person name="Livny J."/>
            <person name="Vlamakis H."/>
            <person name="Clish C."/>
            <person name="Bullock K."/>
            <person name="Deik A."/>
            <person name="Scott J."/>
            <person name="Pierce K.A."/>
            <person name="Xavier R.J."/>
            <person name="Alm E.J."/>
        </authorList>
    </citation>
    <scope>NUCLEOTIDE SEQUENCE [LARGE SCALE GENOMIC DNA]</scope>
    <source>
        <strain evidence="7 13">BIOML-A25</strain>
    </source>
</reference>
<dbReference type="CDD" id="cd06171">
    <property type="entry name" value="Sigma70_r4"/>
    <property type="match status" value="1"/>
</dbReference>
<reference evidence="11 12" key="1">
    <citation type="submission" date="2018-08" db="EMBL/GenBank/DDBJ databases">
        <title>A genome reference for cultivated species of the human gut microbiota.</title>
        <authorList>
            <person name="Zou Y."/>
            <person name="Xue W."/>
            <person name="Luo G."/>
        </authorList>
    </citation>
    <scope>NUCLEOTIDE SEQUENCE [LARGE SCALE GENOMIC DNA]</scope>
    <source>
        <strain evidence="10 11">AM16-49B</strain>
        <strain evidence="9 12">AM31-16AC</strain>
    </source>
</reference>
<accession>A0A413MKV6</accession>
<evidence type="ECO:0000256" key="2">
    <source>
        <dbReference type="ARBA" id="ARBA00023015"/>
    </source>
</evidence>
<dbReference type="GO" id="GO:0003677">
    <property type="term" value="F:DNA binding"/>
    <property type="evidence" value="ECO:0007669"/>
    <property type="project" value="InterPro"/>
</dbReference>
<feature type="domain" description="RNA polymerase sigma factor 70 region 4 type 2" evidence="6">
    <location>
        <begin position="136"/>
        <end position="188"/>
    </location>
</feature>
<dbReference type="NCBIfam" id="TIGR02937">
    <property type="entry name" value="sigma70-ECF"/>
    <property type="match status" value="1"/>
</dbReference>
<evidence type="ECO:0000313" key="7">
    <source>
        <dbReference type="EMBL" id="KAA5470646.1"/>
    </source>
</evidence>
<dbReference type="InterPro" id="IPR039425">
    <property type="entry name" value="RNA_pol_sigma-70-like"/>
</dbReference>
<dbReference type="InterPro" id="IPR013249">
    <property type="entry name" value="RNA_pol_sigma70_r4_t2"/>
</dbReference>
<dbReference type="Proteomes" id="UP000427825">
    <property type="component" value="Unassembled WGS sequence"/>
</dbReference>
<dbReference type="PANTHER" id="PTHR43133:SF46">
    <property type="entry name" value="RNA POLYMERASE SIGMA-70 FACTOR ECF SUBFAMILY"/>
    <property type="match status" value="1"/>
</dbReference>
<evidence type="ECO:0000256" key="3">
    <source>
        <dbReference type="ARBA" id="ARBA00023082"/>
    </source>
</evidence>
<gene>
    <name evidence="10" type="ORF">DW190_18010</name>
    <name evidence="9" type="ORF">DW794_20340</name>
    <name evidence="7" type="ORF">F2Y39_21590</name>
    <name evidence="8" type="ORF">Q4469_20985</name>
</gene>
<evidence type="ECO:0000313" key="9">
    <source>
        <dbReference type="EMBL" id="RHD42554.1"/>
    </source>
</evidence>
<keyword evidence="2" id="KW-0805">Transcription regulation</keyword>
<dbReference type="InterPro" id="IPR013324">
    <property type="entry name" value="RNA_pol_sigma_r3/r4-like"/>
</dbReference>
<evidence type="ECO:0000256" key="1">
    <source>
        <dbReference type="ARBA" id="ARBA00010641"/>
    </source>
</evidence>
<dbReference type="EMBL" id="VVYJ01000020">
    <property type="protein sequence ID" value="KAA5470646.1"/>
    <property type="molecule type" value="Genomic_DNA"/>
</dbReference>
<reference evidence="8" key="3">
    <citation type="submission" date="2023-07" db="EMBL/GenBank/DDBJ databases">
        <title>Whole Genome Sequencing of Colonoscopy isolates.</title>
        <authorList>
            <person name="Surve S.V."/>
            <person name="Valls R.A."/>
            <person name="Barrak K.E."/>
            <person name="Gardner T.B."/>
            <person name="O'Toole G.A."/>
        </authorList>
    </citation>
    <scope>NUCLEOTIDE SEQUENCE</scope>
    <source>
        <strain evidence="8">GP0119</strain>
    </source>
</reference>
<evidence type="ECO:0000313" key="10">
    <source>
        <dbReference type="EMBL" id="RHH86486.1"/>
    </source>
</evidence>
<evidence type="ECO:0000313" key="11">
    <source>
        <dbReference type="Proteomes" id="UP000283512"/>
    </source>
</evidence>
<dbReference type="EMBL" id="QRKD01000026">
    <property type="protein sequence ID" value="RHH86486.1"/>
    <property type="molecule type" value="Genomic_DNA"/>
</dbReference>
<dbReference type="Pfam" id="PF04542">
    <property type="entry name" value="Sigma70_r2"/>
    <property type="match status" value="1"/>
</dbReference>
<evidence type="ECO:0000313" key="8">
    <source>
        <dbReference type="EMBL" id="MDO6360119.1"/>
    </source>
</evidence>
<organism evidence="9 12">
    <name type="scientific">Bacteroides caccae</name>
    <dbReference type="NCBI Taxonomy" id="47678"/>
    <lineage>
        <taxon>Bacteria</taxon>
        <taxon>Pseudomonadati</taxon>
        <taxon>Bacteroidota</taxon>
        <taxon>Bacteroidia</taxon>
        <taxon>Bacteroidales</taxon>
        <taxon>Bacteroidaceae</taxon>
        <taxon>Bacteroides</taxon>
    </lineage>
</organism>
<sequence>MNIIITRALNMEFEEKDLAAKVFHGKKDKLLYILELSYKKYYNLLYNYGLKLTNDSELVQDFIQEIFTKLCKRENIDNISNIKIYLLRAMRNIIYDYYAAQKDIVSIDDMEFLIPDDAEVFKTFFSKNDEELQKYQTLLQTINSLPNQQKQILYLFYIKGLTHKEISEVLDINPQSSMNSLAKSIRKLRIQFGQISEK</sequence>
<dbReference type="Pfam" id="PF08281">
    <property type="entry name" value="Sigma70_r4_2"/>
    <property type="match status" value="1"/>
</dbReference>
<dbReference type="GO" id="GO:0006352">
    <property type="term" value="P:DNA-templated transcription initiation"/>
    <property type="evidence" value="ECO:0007669"/>
    <property type="project" value="InterPro"/>
</dbReference>
<dbReference type="Proteomes" id="UP000284689">
    <property type="component" value="Unassembled WGS sequence"/>
</dbReference>
<dbReference type="AlphaFoldDB" id="A0A413MKV6"/>
<dbReference type="InterPro" id="IPR036388">
    <property type="entry name" value="WH-like_DNA-bd_sf"/>
</dbReference>
<dbReference type="SUPFAM" id="SSF88659">
    <property type="entry name" value="Sigma3 and sigma4 domains of RNA polymerase sigma factors"/>
    <property type="match status" value="1"/>
</dbReference>
<evidence type="ECO:0000313" key="12">
    <source>
        <dbReference type="Proteomes" id="UP000284689"/>
    </source>
</evidence>
<feature type="domain" description="RNA polymerase sigma-70 region 2" evidence="5">
    <location>
        <begin position="38"/>
        <end position="102"/>
    </location>
</feature>
<dbReference type="Gene3D" id="1.10.10.10">
    <property type="entry name" value="Winged helix-like DNA-binding domain superfamily/Winged helix DNA-binding domain"/>
    <property type="match status" value="1"/>
</dbReference>
<dbReference type="InterPro" id="IPR014284">
    <property type="entry name" value="RNA_pol_sigma-70_dom"/>
</dbReference>
<dbReference type="InterPro" id="IPR007627">
    <property type="entry name" value="RNA_pol_sigma70_r2"/>
</dbReference>
<evidence type="ECO:0000259" key="5">
    <source>
        <dbReference type="Pfam" id="PF04542"/>
    </source>
</evidence>
<dbReference type="Gene3D" id="1.10.1740.10">
    <property type="match status" value="1"/>
</dbReference>
<dbReference type="Proteomes" id="UP000283512">
    <property type="component" value="Unassembled WGS sequence"/>
</dbReference>